<evidence type="ECO:0000256" key="1">
    <source>
        <dbReference type="SAM" id="MobiDB-lite"/>
    </source>
</evidence>
<dbReference type="OrthoDB" id="9880441at2759"/>
<name>A0A8T2KYB4_ASTMX</name>
<protein>
    <submittedName>
        <fullName evidence="3">TOG array regulator of axonemal microtubules protein 1-like</fullName>
    </submittedName>
</protein>
<proteinExistence type="predicted"/>
<dbReference type="InterPro" id="IPR016024">
    <property type="entry name" value="ARM-type_fold"/>
</dbReference>
<dbReference type="AlphaFoldDB" id="A0A8T2KYB4"/>
<dbReference type="Gene3D" id="1.25.10.10">
    <property type="entry name" value="Leucine-rich Repeat Variant"/>
    <property type="match status" value="1"/>
</dbReference>
<gene>
    <name evidence="3" type="primary">TOGARAM1</name>
    <name evidence="3" type="ORF">AMEX_G20941</name>
</gene>
<reference evidence="3 4" key="1">
    <citation type="submission" date="2021-07" db="EMBL/GenBank/DDBJ databases">
        <authorList>
            <person name="Imarazene B."/>
            <person name="Zahm M."/>
            <person name="Klopp C."/>
            <person name="Cabau C."/>
            <person name="Beille S."/>
            <person name="Jouanno E."/>
            <person name="Castinel A."/>
            <person name="Lluch J."/>
            <person name="Gil L."/>
            <person name="Kuchtly C."/>
            <person name="Lopez Roques C."/>
            <person name="Donnadieu C."/>
            <person name="Parrinello H."/>
            <person name="Journot L."/>
            <person name="Du K."/>
            <person name="Schartl M."/>
            <person name="Retaux S."/>
            <person name="Guiguen Y."/>
        </authorList>
    </citation>
    <scope>NUCLEOTIDE SEQUENCE [LARGE SCALE GENOMIC DNA]</scope>
    <source>
        <strain evidence="3">Pach_M1</strain>
        <tissue evidence="3">Testis</tissue>
    </source>
</reference>
<evidence type="ECO:0000259" key="2">
    <source>
        <dbReference type="SMART" id="SM01349"/>
    </source>
</evidence>
<dbReference type="InterPro" id="IPR011989">
    <property type="entry name" value="ARM-like"/>
</dbReference>
<evidence type="ECO:0000313" key="4">
    <source>
        <dbReference type="Proteomes" id="UP000752171"/>
    </source>
</evidence>
<dbReference type="GO" id="GO:0005881">
    <property type="term" value="C:cytoplasmic microtubule"/>
    <property type="evidence" value="ECO:0007669"/>
    <property type="project" value="TreeGrafter"/>
</dbReference>
<dbReference type="GO" id="GO:0008017">
    <property type="term" value="F:microtubule binding"/>
    <property type="evidence" value="ECO:0007669"/>
    <property type="project" value="TreeGrafter"/>
</dbReference>
<comment type="caution">
    <text evidence="3">The sequence shown here is derived from an EMBL/GenBank/DDBJ whole genome shotgun (WGS) entry which is preliminary data.</text>
</comment>
<dbReference type="Proteomes" id="UP000752171">
    <property type="component" value="Unassembled WGS sequence"/>
</dbReference>
<dbReference type="InterPro" id="IPR024395">
    <property type="entry name" value="CLASP_N_dom"/>
</dbReference>
<dbReference type="PANTHER" id="PTHR21567:SF87">
    <property type="entry name" value="CRESCERIN-LIKE PROTEIN CHE-12"/>
    <property type="match status" value="1"/>
</dbReference>
<dbReference type="SUPFAM" id="SSF48371">
    <property type="entry name" value="ARM repeat"/>
    <property type="match status" value="1"/>
</dbReference>
<dbReference type="EMBL" id="JAICCE010000018">
    <property type="protein sequence ID" value="KAG9264638.1"/>
    <property type="molecule type" value="Genomic_DNA"/>
</dbReference>
<dbReference type="GO" id="GO:0005929">
    <property type="term" value="C:cilium"/>
    <property type="evidence" value="ECO:0007669"/>
    <property type="project" value="TreeGrafter"/>
</dbReference>
<organism evidence="3 4">
    <name type="scientific">Astyanax mexicanus</name>
    <name type="common">Blind cave fish</name>
    <name type="synonym">Astyanax fasciatus mexicanus</name>
    <dbReference type="NCBI Taxonomy" id="7994"/>
    <lineage>
        <taxon>Eukaryota</taxon>
        <taxon>Metazoa</taxon>
        <taxon>Chordata</taxon>
        <taxon>Craniata</taxon>
        <taxon>Vertebrata</taxon>
        <taxon>Euteleostomi</taxon>
        <taxon>Actinopterygii</taxon>
        <taxon>Neopterygii</taxon>
        <taxon>Teleostei</taxon>
        <taxon>Ostariophysi</taxon>
        <taxon>Characiformes</taxon>
        <taxon>Characoidei</taxon>
        <taxon>Acestrorhamphidae</taxon>
        <taxon>Acestrorhamphinae</taxon>
        <taxon>Astyanax</taxon>
    </lineage>
</organism>
<feature type="region of interest" description="Disordered" evidence="1">
    <location>
        <begin position="133"/>
        <end position="168"/>
    </location>
</feature>
<dbReference type="Pfam" id="PF12348">
    <property type="entry name" value="CLASP_N"/>
    <property type="match status" value="1"/>
</dbReference>
<dbReference type="SMART" id="SM01349">
    <property type="entry name" value="TOG"/>
    <property type="match status" value="1"/>
</dbReference>
<dbReference type="InterPro" id="IPR034085">
    <property type="entry name" value="TOG"/>
</dbReference>
<feature type="domain" description="TOG" evidence="2">
    <location>
        <begin position="183"/>
        <end position="402"/>
    </location>
</feature>
<accession>A0A8T2KYB4</accession>
<dbReference type="GO" id="GO:0000226">
    <property type="term" value="P:microtubule cytoskeleton organization"/>
    <property type="evidence" value="ECO:0007669"/>
    <property type="project" value="TreeGrafter"/>
</dbReference>
<evidence type="ECO:0000313" key="3">
    <source>
        <dbReference type="EMBL" id="KAG9264638.1"/>
    </source>
</evidence>
<feature type="compositionally biased region" description="Basic and acidic residues" evidence="1">
    <location>
        <begin position="137"/>
        <end position="146"/>
    </location>
</feature>
<dbReference type="PANTHER" id="PTHR21567">
    <property type="entry name" value="CLASP"/>
    <property type="match status" value="1"/>
</dbReference>
<sequence>MDFTRPKIAPWVYGLPLMRRKNAEHWSQWYLHTPCPPPAKPAAKNTGSRFHPIRGLEPEWGGAFRNSSFTEEFTSRPLHLQPTPPPVPPPVATQPVVVNKPTANNSPGSRIPVLDRRRKLRPLQAVVPPVSNMAAHSVKEETAQVERKRRRKPSNIRAAPQAVGKGQGVEQPLVLPSLTSEDPLNRPEDALGQALDLLQDEEWERKTEGLRLVRALAEHHSEVLLPELHYISRAVIAEVKNLRSIVSRDAITTMAHLFAHLQRHMDSEVGDAARTLLHKAGETSLFIRQGVELALSTMVLHCSPGRVLQGLLDGGLRHRNPVSRAAAALSLVRLLQAVGVSRVLTGRKAFAREIIPAVSTLAFDSAQEVRTHARAALRYLGSHKEAERAIEKFVNIRDQSEIKKLLYK</sequence>